<keyword evidence="3" id="KW-0808">Transferase</keyword>
<dbReference type="CDD" id="cd00761">
    <property type="entry name" value="Glyco_tranf_GTA_type"/>
    <property type="match status" value="1"/>
</dbReference>
<evidence type="ECO:0000256" key="1">
    <source>
        <dbReference type="ARBA" id="ARBA00006739"/>
    </source>
</evidence>
<dbReference type="InterPro" id="IPR029044">
    <property type="entry name" value="Nucleotide-diphossugar_trans"/>
</dbReference>
<name>A0ABX5DT31_9BACI</name>
<proteinExistence type="inferred from homology"/>
<organism evidence="5 6">
    <name type="scientific">Bacillus wiedmannii</name>
    <dbReference type="NCBI Taxonomy" id="1890302"/>
    <lineage>
        <taxon>Bacteria</taxon>
        <taxon>Bacillati</taxon>
        <taxon>Bacillota</taxon>
        <taxon>Bacilli</taxon>
        <taxon>Bacillales</taxon>
        <taxon>Bacillaceae</taxon>
        <taxon>Bacillus</taxon>
        <taxon>Bacillus cereus group</taxon>
    </lineage>
</organism>
<dbReference type="Gene3D" id="3.90.550.10">
    <property type="entry name" value="Spore Coat Polysaccharide Biosynthesis Protein SpsA, Chain A"/>
    <property type="match status" value="1"/>
</dbReference>
<evidence type="ECO:0000256" key="2">
    <source>
        <dbReference type="ARBA" id="ARBA00022676"/>
    </source>
</evidence>
<evidence type="ECO:0000313" key="5">
    <source>
        <dbReference type="EMBL" id="PRT38984.1"/>
    </source>
</evidence>
<comment type="similarity">
    <text evidence="1">Belongs to the glycosyltransferase 2 family.</text>
</comment>
<accession>A0ABX5DT31</accession>
<dbReference type="PANTHER" id="PTHR22916:SF51">
    <property type="entry name" value="GLYCOSYLTRANSFERASE EPSH-RELATED"/>
    <property type="match status" value="1"/>
</dbReference>
<dbReference type="PANTHER" id="PTHR22916">
    <property type="entry name" value="GLYCOSYLTRANSFERASE"/>
    <property type="match status" value="1"/>
</dbReference>
<reference evidence="5 6" key="1">
    <citation type="submission" date="2018-03" db="EMBL/GenBank/DDBJ databases">
        <title>Genotypic and phenotypic analysis of antagonistic Bacillus spp. isolated from rhizosphere soil of plants in Tibet.</title>
        <authorList>
            <person name="Borriss R."/>
            <person name="Lasch P."/>
            <person name="Wu L."/>
            <person name="Wu H."/>
            <person name="Gao X."/>
        </authorList>
    </citation>
    <scope>NUCLEOTIDE SEQUENCE [LARGE SCALE GENOMIC DNA]</scope>
    <source>
        <strain evidence="5 6">NMSW16</strain>
    </source>
</reference>
<protein>
    <recommendedName>
        <fullName evidence="4">Glycosyltransferase 2-like domain-containing protein</fullName>
    </recommendedName>
</protein>
<evidence type="ECO:0000259" key="4">
    <source>
        <dbReference type="Pfam" id="PF00535"/>
    </source>
</evidence>
<feature type="domain" description="Glycosyltransferase 2-like" evidence="4">
    <location>
        <begin position="20"/>
        <end position="185"/>
    </location>
</feature>
<dbReference type="EMBL" id="PVRR01000004">
    <property type="protein sequence ID" value="PRT38984.1"/>
    <property type="molecule type" value="Genomic_DNA"/>
</dbReference>
<gene>
    <name evidence="5" type="ORF">C6357_18710</name>
</gene>
<keyword evidence="2" id="KW-0328">Glycosyltransferase</keyword>
<dbReference type="SUPFAM" id="SSF53448">
    <property type="entry name" value="Nucleotide-diphospho-sugar transferases"/>
    <property type="match status" value="1"/>
</dbReference>
<evidence type="ECO:0000256" key="3">
    <source>
        <dbReference type="ARBA" id="ARBA00022679"/>
    </source>
</evidence>
<dbReference type="Proteomes" id="UP000239236">
    <property type="component" value="Unassembled WGS sequence"/>
</dbReference>
<comment type="caution">
    <text evidence="5">The sequence shown here is derived from an EMBL/GenBank/DDBJ whole genome shotgun (WGS) entry which is preliminary data.</text>
</comment>
<keyword evidence="6" id="KW-1185">Reference proteome</keyword>
<evidence type="ECO:0000313" key="6">
    <source>
        <dbReference type="Proteomes" id="UP000239236"/>
    </source>
</evidence>
<dbReference type="InterPro" id="IPR001173">
    <property type="entry name" value="Glyco_trans_2-like"/>
</dbReference>
<sequence>MVPYYKKVSGVRWLIKGLISVIVPIYNVEEVLPRCIESICNQTYTNLEIILVNDGSLDGCGEICDNYANKDSRIKVIHKKNGGLSDARNTGMLASQGKYIAFVDSDDYIIPNTYEILIKAAIKENLDVVAANAILIQEGKSDLPLMKEKKLSKETLTGIEYMCESIQQNSFHVCAWLNLYKRELLLENNLYFEKGLLHEDEEWTPRVFLEAKKIRYVDFKGYMYVIREGSITNVKDKSRNGLHILKTCYKLESIYKEKVSKKQRKILYEYLLNIFLGGIYIGRLDRPEYKKNIKKSFIIGKVNSLKTLFKAILLLINIKLYCKVNDFSKR</sequence>
<dbReference type="Pfam" id="PF00535">
    <property type="entry name" value="Glycos_transf_2"/>
    <property type="match status" value="1"/>
</dbReference>